<evidence type="ECO:0000256" key="5">
    <source>
        <dbReference type="ARBA" id="ARBA00022617"/>
    </source>
</evidence>
<dbReference type="Gene3D" id="1.10.630.10">
    <property type="entry name" value="Cytochrome P450"/>
    <property type="match status" value="1"/>
</dbReference>
<keyword evidence="14" id="KW-1185">Reference proteome</keyword>
<keyword evidence="7" id="KW-0479">Metal-binding</keyword>
<evidence type="ECO:0000256" key="7">
    <source>
        <dbReference type="ARBA" id="ARBA00022723"/>
    </source>
</evidence>
<comment type="cofactor">
    <cofactor evidence="1">
        <name>heme</name>
        <dbReference type="ChEBI" id="CHEBI:30413"/>
    </cofactor>
</comment>
<evidence type="ECO:0000256" key="11">
    <source>
        <dbReference type="ARBA" id="ARBA00023033"/>
    </source>
</evidence>
<organism evidence="13 14">
    <name type="scientific">Marasmius crinis-equi</name>
    <dbReference type="NCBI Taxonomy" id="585013"/>
    <lineage>
        <taxon>Eukaryota</taxon>
        <taxon>Fungi</taxon>
        <taxon>Dikarya</taxon>
        <taxon>Basidiomycota</taxon>
        <taxon>Agaricomycotina</taxon>
        <taxon>Agaricomycetes</taxon>
        <taxon>Agaricomycetidae</taxon>
        <taxon>Agaricales</taxon>
        <taxon>Marasmiineae</taxon>
        <taxon>Marasmiaceae</taxon>
        <taxon>Marasmius</taxon>
    </lineage>
</organism>
<evidence type="ECO:0000256" key="8">
    <source>
        <dbReference type="ARBA" id="ARBA00022989"/>
    </source>
</evidence>
<evidence type="ECO:0000313" key="14">
    <source>
        <dbReference type="Proteomes" id="UP001465976"/>
    </source>
</evidence>
<dbReference type="PANTHER" id="PTHR24305">
    <property type="entry name" value="CYTOCHROME P450"/>
    <property type="match status" value="1"/>
</dbReference>
<evidence type="ECO:0008006" key="15">
    <source>
        <dbReference type="Google" id="ProtNLM"/>
    </source>
</evidence>
<evidence type="ECO:0000256" key="12">
    <source>
        <dbReference type="ARBA" id="ARBA00023136"/>
    </source>
</evidence>
<keyword evidence="10" id="KW-0408">Iron</keyword>
<keyword evidence="5" id="KW-0349">Heme</keyword>
<comment type="caution">
    <text evidence="13">The sequence shown here is derived from an EMBL/GenBank/DDBJ whole genome shotgun (WGS) entry which is preliminary data.</text>
</comment>
<reference evidence="13 14" key="1">
    <citation type="submission" date="2024-02" db="EMBL/GenBank/DDBJ databases">
        <title>A draft genome for the cacao thread blight pathogen Marasmius crinis-equi.</title>
        <authorList>
            <person name="Cohen S.P."/>
            <person name="Baruah I.K."/>
            <person name="Amoako-Attah I."/>
            <person name="Bukari Y."/>
            <person name="Meinhardt L.W."/>
            <person name="Bailey B.A."/>
        </authorList>
    </citation>
    <scope>NUCLEOTIDE SEQUENCE [LARGE SCALE GENOMIC DNA]</scope>
    <source>
        <strain evidence="13 14">GH-76</strain>
    </source>
</reference>
<comment type="pathway">
    <text evidence="3">Secondary metabolite biosynthesis; terpenoid biosynthesis.</text>
</comment>
<keyword evidence="6" id="KW-0812">Transmembrane</keyword>
<evidence type="ECO:0000256" key="6">
    <source>
        <dbReference type="ARBA" id="ARBA00022692"/>
    </source>
</evidence>
<keyword evidence="11" id="KW-0503">Monooxygenase</keyword>
<evidence type="ECO:0000256" key="10">
    <source>
        <dbReference type="ARBA" id="ARBA00023004"/>
    </source>
</evidence>
<evidence type="ECO:0000256" key="1">
    <source>
        <dbReference type="ARBA" id="ARBA00001971"/>
    </source>
</evidence>
<keyword evidence="9" id="KW-0560">Oxidoreductase</keyword>
<evidence type="ECO:0000256" key="9">
    <source>
        <dbReference type="ARBA" id="ARBA00023002"/>
    </source>
</evidence>
<dbReference type="Proteomes" id="UP001465976">
    <property type="component" value="Unassembled WGS sequence"/>
</dbReference>
<dbReference type="InterPro" id="IPR036396">
    <property type="entry name" value="Cyt_P450_sf"/>
</dbReference>
<keyword evidence="12" id="KW-0472">Membrane</keyword>
<keyword evidence="8" id="KW-1133">Transmembrane helix</keyword>
<evidence type="ECO:0000256" key="3">
    <source>
        <dbReference type="ARBA" id="ARBA00004721"/>
    </source>
</evidence>
<evidence type="ECO:0000256" key="2">
    <source>
        <dbReference type="ARBA" id="ARBA00004370"/>
    </source>
</evidence>
<accession>A0ABR3FE74</accession>
<comment type="similarity">
    <text evidence="4">Belongs to the cytochrome P450 family.</text>
</comment>
<dbReference type="InterPro" id="IPR001128">
    <property type="entry name" value="Cyt_P450"/>
</dbReference>
<dbReference type="InterPro" id="IPR050121">
    <property type="entry name" value="Cytochrome_P450_monoxygenase"/>
</dbReference>
<comment type="subcellular location">
    <subcellularLocation>
        <location evidence="2">Membrane</location>
    </subcellularLocation>
</comment>
<name>A0ABR3FE74_9AGAR</name>
<evidence type="ECO:0000313" key="13">
    <source>
        <dbReference type="EMBL" id="KAL0573545.1"/>
    </source>
</evidence>
<dbReference type="Pfam" id="PF00067">
    <property type="entry name" value="p450"/>
    <property type="match status" value="1"/>
</dbReference>
<dbReference type="PANTHER" id="PTHR24305:SF166">
    <property type="entry name" value="CYTOCHROME P450 12A4, MITOCHONDRIAL-RELATED"/>
    <property type="match status" value="1"/>
</dbReference>
<gene>
    <name evidence="13" type="ORF">V5O48_008412</name>
</gene>
<dbReference type="SUPFAM" id="SSF48264">
    <property type="entry name" value="Cytochrome P450"/>
    <property type="match status" value="1"/>
</dbReference>
<proteinExistence type="inferred from homology"/>
<evidence type="ECO:0000256" key="4">
    <source>
        <dbReference type="ARBA" id="ARBA00010617"/>
    </source>
</evidence>
<sequence>MHGDGAHEDHKRHRRIMNPAFGLAEAKALVPVFSAAACSLSNKWKDLLLESKDQSEILSIPGWVSRATLDAIGHAGFDYDFGAMENQDNRLASAYHNLFADIFAPPSDTQLISNTIVSALMPIRFMIWLLEHKSKSNPKLAHGRMMRETSREVAREVVARAEGSSGQEGRLKDVMSLLGES</sequence>
<protein>
    <recommendedName>
        <fullName evidence="15">Cytochrome P450</fullName>
    </recommendedName>
</protein>
<dbReference type="EMBL" id="JBAHYK010000492">
    <property type="protein sequence ID" value="KAL0573545.1"/>
    <property type="molecule type" value="Genomic_DNA"/>
</dbReference>